<comment type="similarity">
    <text evidence="4">Belongs to the protein kinase superfamily.</text>
</comment>
<name>A0A8S1WZU5_PAROT</name>
<sequence>MKISNQIIGTGSTSTVYVAEIENQNYAIKIYKNNYSLKLINKEIALLKQVNHPNIIKIIDSNVERKYIITELLNDMDLFDIIAQDQKPLNINSIKHFSQKLASVVQYLHSNSVAHRDIKLENILIDEDLNLKLCDFGFAEIMDTNFVQKCQGTLEYLAPEIQKIGLISANELANTDVFSLGVCIFILAFAHPPYKVNTKSCPYWNLLYSGQWQTYWQIIDRRNKYDQSFYSLMQGMLEFNPQNRLKIEEVLHHPFLIGDWKEEFETDIRVRLKIK</sequence>
<organism evidence="6 7">
    <name type="scientific">Paramecium octaurelia</name>
    <dbReference type="NCBI Taxonomy" id="43137"/>
    <lineage>
        <taxon>Eukaryota</taxon>
        <taxon>Sar</taxon>
        <taxon>Alveolata</taxon>
        <taxon>Ciliophora</taxon>
        <taxon>Intramacronucleata</taxon>
        <taxon>Oligohymenophorea</taxon>
        <taxon>Peniculida</taxon>
        <taxon>Parameciidae</taxon>
        <taxon>Paramecium</taxon>
    </lineage>
</organism>
<accession>A0A8S1WZU5</accession>
<keyword evidence="4" id="KW-0418">Kinase</keyword>
<dbReference type="InterPro" id="IPR008271">
    <property type="entry name" value="Ser/Thr_kinase_AS"/>
</dbReference>
<dbReference type="EMBL" id="CAJJDP010000105">
    <property type="protein sequence ID" value="CAD8193689.1"/>
    <property type="molecule type" value="Genomic_DNA"/>
</dbReference>
<dbReference type="AlphaFoldDB" id="A0A8S1WZU5"/>
<evidence type="ECO:0000256" key="2">
    <source>
        <dbReference type="ARBA" id="ARBA00022840"/>
    </source>
</evidence>
<evidence type="ECO:0000256" key="3">
    <source>
        <dbReference type="PROSITE-ProRule" id="PRU10141"/>
    </source>
</evidence>
<proteinExistence type="inferred from homology"/>
<dbReference type="GO" id="GO:0005524">
    <property type="term" value="F:ATP binding"/>
    <property type="evidence" value="ECO:0007669"/>
    <property type="project" value="UniProtKB-UniRule"/>
</dbReference>
<dbReference type="GO" id="GO:0005634">
    <property type="term" value="C:nucleus"/>
    <property type="evidence" value="ECO:0007669"/>
    <property type="project" value="TreeGrafter"/>
</dbReference>
<evidence type="ECO:0000313" key="7">
    <source>
        <dbReference type="Proteomes" id="UP000683925"/>
    </source>
</evidence>
<dbReference type="Proteomes" id="UP000683925">
    <property type="component" value="Unassembled WGS sequence"/>
</dbReference>
<feature type="domain" description="Protein kinase" evidence="5">
    <location>
        <begin position="2"/>
        <end position="256"/>
    </location>
</feature>
<keyword evidence="4" id="KW-0808">Transferase</keyword>
<dbReference type="Pfam" id="PF00069">
    <property type="entry name" value="Pkinase"/>
    <property type="match status" value="1"/>
</dbReference>
<dbReference type="InterPro" id="IPR017441">
    <property type="entry name" value="Protein_kinase_ATP_BS"/>
</dbReference>
<evidence type="ECO:0000256" key="1">
    <source>
        <dbReference type="ARBA" id="ARBA00022741"/>
    </source>
</evidence>
<evidence type="ECO:0000259" key="5">
    <source>
        <dbReference type="PROSITE" id="PS50011"/>
    </source>
</evidence>
<gene>
    <name evidence="6" type="ORF">POCTA_138.1.T1050056</name>
</gene>
<protein>
    <recommendedName>
        <fullName evidence="5">Protein kinase domain-containing protein</fullName>
    </recommendedName>
</protein>
<dbReference type="OMA" id="NFVQKCQ"/>
<dbReference type="FunFam" id="1.10.510.10:FF:000810">
    <property type="entry name" value="Uncharacterized protein"/>
    <property type="match status" value="1"/>
</dbReference>
<evidence type="ECO:0000256" key="4">
    <source>
        <dbReference type="RuleBase" id="RU000304"/>
    </source>
</evidence>
<dbReference type="PROSITE" id="PS50011">
    <property type="entry name" value="PROTEIN_KINASE_DOM"/>
    <property type="match status" value="1"/>
</dbReference>
<keyword evidence="4" id="KW-0723">Serine/threonine-protein kinase</keyword>
<comment type="caution">
    <text evidence="6">The sequence shown here is derived from an EMBL/GenBank/DDBJ whole genome shotgun (WGS) entry which is preliminary data.</text>
</comment>
<dbReference type="GO" id="GO:0044773">
    <property type="term" value="P:mitotic DNA damage checkpoint signaling"/>
    <property type="evidence" value="ECO:0007669"/>
    <property type="project" value="TreeGrafter"/>
</dbReference>
<dbReference type="PANTHER" id="PTHR44167">
    <property type="entry name" value="OVARIAN-SPECIFIC SERINE/THREONINE-PROTEIN KINASE LOK-RELATED"/>
    <property type="match status" value="1"/>
</dbReference>
<keyword evidence="1 3" id="KW-0547">Nucleotide-binding</keyword>
<dbReference type="PROSITE" id="PS00107">
    <property type="entry name" value="PROTEIN_KINASE_ATP"/>
    <property type="match status" value="1"/>
</dbReference>
<dbReference type="InterPro" id="IPR000719">
    <property type="entry name" value="Prot_kinase_dom"/>
</dbReference>
<dbReference type="PROSITE" id="PS00108">
    <property type="entry name" value="PROTEIN_KINASE_ST"/>
    <property type="match status" value="1"/>
</dbReference>
<dbReference type="PANTHER" id="PTHR44167:SF18">
    <property type="entry name" value="PROTEIN KINASE DOMAIN-CONTAINING PROTEIN"/>
    <property type="match status" value="1"/>
</dbReference>
<dbReference type="GO" id="GO:0004674">
    <property type="term" value="F:protein serine/threonine kinase activity"/>
    <property type="evidence" value="ECO:0007669"/>
    <property type="project" value="UniProtKB-KW"/>
</dbReference>
<dbReference type="OrthoDB" id="4062651at2759"/>
<keyword evidence="2 3" id="KW-0067">ATP-binding</keyword>
<feature type="binding site" evidence="3">
    <location>
        <position position="29"/>
    </location>
    <ligand>
        <name>ATP</name>
        <dbReference type="ChEBI" id="CHEBI:30616"/>
    </ligand>
</feature>
<dbReference type="GO" id="GO:0005737">
    <property type="term" value="C:cytoplasm"/>
    <property type="evidence" value="ECO:0007669"/>
    <property type="project" value="TreeGrafter"/>
</dbReference>
<reference evidence="6" key="1">
    <citation type="submission" date="2021-01" db="EMBL/GenBank/DDBJ databases">
        <authorList>
            <consortium name="Genoscope - CEA"/>
            <person name="William W."/>
        </authorList>
    </citation>
    <scope>NUCLEOTIDE SEQUENCE</scope>
</reference>
<keyword evidence="7" id="KW-1185">Reference proteome</keyword>
<dbReference type="SMART" id="SM00220">
    <property type="entry name" value="S_TKc"/>
    <property type="match status" value="1"/>
</dbReference>
<evidence type="ECO:0000313" key="6">
    <source>
        <dbReference type="EMBL" id="CAD8193689.1"/>
    </source>
</evidence>